<dbReference type="PRINTS" id="PR00035">
    <property type="entry name" value="HTHGNTR"/>
</dbReference>
<dbReference type="CDD" id="cd07377">
    <property type="entry name" value="WHTH_GntR"/>
    <property type="match status" value="1"/>
</dbReference>
<evidence type="ECO:0000256" key="1">
    <source>
        <dbReference type="ARBA" id="ARBA00023015"/>
    </source>
</evidence>
<dbReference type="SMART" id="SM00345">
    <property type="entry name" value="HTH_GNTR"/>
    <property type="match status" value="1"/>
</dbReference>
<dbReference type="RefSeq" id="WP_380835544.1">
    <property type="nucleotide sequence ID" value="NZ_JBHSFP010000001.1"/>
</dbReference>
<evidence type="ECO:0000313" key="6">
    <source>
        <dbReference type="EMBL" id="MFC4529194.1"/>
    </source>
</evidence>
<comment type="caution">
    <text evidence="6">The sequence shown here is derived from an EMBL/GenBank/DDBJ whole genome shotgun (WGS) entry which is preliminary data.</text>
</comment>
<keyword evidence="3" id="KW-0804">Transcription</keyword>
<evidence type="ECO:0000259" key="5">
    <source>
        <dbReference type="PROSITE" id="PS50949"/>
    </source>
</evidence>
<dbReference type="InterPro" id="IPR036388">
    <property type="entry name" value="WH-like_DNA-bd_sf"/>
</dbReference>
<feature type="domain" description="HTH gntR-type" evidence="5">
    <location>
        <begin position="15"/>
        <end position="82"/>
    </location>
</feature>
<dbReference type="Gene3D" id="3.40.1410.10">
    <property type="entry name" value="Chorismate lyase-like"/>
    <property type="match status" value="1"/>
</dbReference>
<feature type="compositionally biased region" description="Basic and acidic residues" evidence="4">
    <location>
        <begin position="262"/>
        <end position="276"/>
    </location>
</feature>
<dbReference type="PANTHER" id="PTHR44846:SF17">
    <property type="entry name" value="GNTR-FAMILY TRANSCRIPTIONAL REGULATOR"/>
    <property type="match status" value="1"/>
</dbReference>
<dbReference type="SUPFAM" id="SSF46785">
    <property type="entry name" value="Winged helix' DNA-binding domain"/>
    <property type="match status" value="1"/>
</dbReference>
<keyword evidence="2" id="KW-0238">DNA-binding</keyword>
<evidence type="ECO:0000256" key="4">
    <source>
        <dbReference type="SAM" id="MobiDB-lite"/>
    </source>
</evidence>
<dbReference type="PROSITE" id="PS50949">
    <property type="entry name" value="HTH_GNTR"/>
    <property type="match status" value="1"/>
</dbReference>
<dbReference type="EMBL" id="JBHSFP010000001">
    <property type="protein sequence ID" value="MFC4529194.1"/>
    <property type="molecule type" value="Genomic_DNA"/>
</dbReference>
<dbReference type="InterPro" id="IPR028978">
    <property type="entry name" value="Chorismate_lyase_/UTRA_dom_sf"/>
</dbReference>
<dbReference type="SUPFAM" id="SSF64288">
    <property type="entry name" value="Chorismate lyase-like"/>
    <property type="match status" value="1"/>
</dbReference>
<sequence>MERVTTEAISRRRRADRARQVADLLRRQIVHGHFPTGQLPLEAVLARDFGASRNTVREALHLLREEGLVERCPGVGTTVAKEKLPHGLNRLLGLAETLHEHGEVTNQVRTMTLIEPPAMVGHRLGVPQGERVIYLERLRRLNGLPLSLDLTYLLREVGEPLFDADLEHNDIFVLLERIAGQPLGMAELTLEAVNADAHTAAALDAPRGAALLMVERLTHLADGRPVDLEFIRFRGDRLTMRGHLDRSPPTPGGARTGAPRPPRRDHDATTEERPWP</sequence>
<dbReference type="InterPro" id="IPR000524">
    <property type="entry name" value="Tscrpt_reg_HTH_GntR"/>
</dbReference>
<dbReference type="InterPro" id="IPR050679">
    <property type="entry name" value="Bact_HTH_transcr_reg"/>
</dbReference>
<dbReference type="PANTHER" id="PTHR44846">
    <property type="entry name" value="MANNOSYL-D-GLYCERATE TRANSPORT/METABOLISM SYSTEM REPRESSOR MNGR-RELATED"/>
    <property type="match status" value="1"/>
</dbReference>
<dbReference type="SMART" id="SM00866">
    <property type="entry name" value="UTRA"/>
    <property type="match status" value="1"/>
</dbReference>
<dbReference type="Proteomes" id="UP001596004">
    <property type="component" value="Unassembled WGS sequence"/>
</dbReference>
<reference evidence="7" key="1">
    <citation type="journal article" date="2019" name="Int. J. Syst. Evol. Microbiol.">
        <title>The Global Catalogue of Microorganisms (GCM) 10K type strain sequencing project: providing services to taxonomists for standard genome sequencing and annotation.</title>
        <authorList>
            <consortium name="The Broad Institute Genomics Platform"/>
            <consortium name="The Broad Institute Genome Sequencing Center for Infectious Disease"/>
            <person name="Wu L."/>
            <person name="Ma J."/>
        </authorList>
    </citation>
    <scope>NUCLEOTIDE SEQUENCE [LARGE SCALE GENOMIC DNA]</scope>
    <source>
        <strain evidence="7">CGMCC 4.7132</strain>
    </source>
</reference>
<keyword evidence="7" id="KW-1185">Reference proteome</keyword>
<evidence type="ECO:0000256" key="2">
    <source>
        <dbReference type="ARBA" id="ARBA00023125"/>
    </source>
</evidence>
<feature type="region of interest" description="Disordered" evidence="4">
    <location>
        <begin position="241"/>
        <end position="276"/>
    </location>
</feature>
<evidence type="ECO:0000256" key="3">
    <source>
        <dbReference type="ARBA" id="ARBA00023163"/>
    </source>
</evidence>
<organism evidence="6 7">
    <name type="scientific">Sphaerisporangium dianthi</name>
    <dbReference type="NCBI Taxonomy" id="1436120"/>
    <lineage>
        <taxon>Bacteria</taxon>
        <taxon>Bacillati</taxon>
        <taxon>Actinomycetota</taxon>
        <taxon>Actinomycetes</taxon>
        <taxon>Streptosporangiales</taxon>
        <taxon>Streptosporangiaceae</taxon>
        <taxon>Sphaerisporangium</taxon>
    </lineage>
</organism>
<protein>
    <submittedName>
        <fullName evidence="6">GntR family transcriptional regulator</fullName>
    </submittedName>
</protein>
<accession>A0ABV9C7X4</accession>
<evidence type="ECO:0000313" key="7">
    <source>
        <dbReference type="Proteomes" id="UP001596004"/>
    </source>
</evidence>
<keyword evidence="1" id="KW-0805">Transcription regulation</keyword>
<name>A0ABV9C7X4_9ACTN</name>
<proteinExistence type="predicted"/>
<dbReference type="Pfam" id="PF00392">
    <property type="entry name" value="GntR"/>
    <property type="match status" value="1"/>
</dbReference>
<gene>
    <name evidence="6" type="ORF">ACFO60_00345</name>
</gene>
<dbReference type="Gene3D" id="1.10.10.10">
    <property type="entry name" value="Winged helix-like DNA-binding domain superfamily/Winged helix DNA-binding domain"/>
    <property type="match status" value="1"/>
</dbReference>
<dbReference type="InterPro" id="IPR036390">
    <property type="entry name" value="WH_DNA-bd_sf"/>
</dbReference>
<dbReference type="InterPro" id="IPR011663">
    <property type="entry name" value="UTRA"/>
</dbReference>
<dbReference type="Pfam" id="PF07702">
    <property type="entry name" value="UTRA"/>
    <property type="match status" value="1"/>
</dbReference>